<gene>
    <name evidence="2" type="ORF">CYMTET_39391</name>
</gene>
<feature type="repeat" description="HEAT" evidence="1">
    <location>
        <begin position="105"/>
        <end position="144"/>
    </location>
</feature>
<dbReference type="Gene3D" id="1.25.10.10">
    <property type="entry name" value="Leucine-rich Repeat Variant"/>
    <property type="match status" value="1"/>
</dbReference>
<reference evidence="2 3" key="1">
    <citation type="journal article" date="2015" name="Genome Biol. Evol.">
        <title>Comparative Genomics of a Bacterivorous Green Alga Reveals Evolutionary Causalities and Consequences of Phago-Mixotrophic Mode of Nutrition.</title>
        <authorList>
            <person name="Burns J.A."/>
            <person name="Paasch A."/>
            <person name="Narechania A."/>
            <person name="Kim E."/>
        </authorList>
    </citation>
    <scope>NUCLEOTIDE SEQUENCE [LARGE SCALE GENOMIC DNA]</scope>
    <source>
        <strain evidence="2 3">PLY_AMNH</strain>
    </source>
</reference>
<dbReference type="InterPro" id="IPR016024">
    <property type="entry name" value="ARM-type_fold"/>
</dbReference>
<sequence>MTWVDEVVGDALSGNVIALQTLVEEFANEMYGYSSDVDQLRVAIRPRLTDLAALLEPTQEAEVRGRAASVLAGFISTSGEQDSADANDMRSVSLEEARAAVAAGALPPLVDLVGDQSLATQWRLYSARALGSLSDVVPEDLIANGAAGPIASLLRTSSSSSASVGTPGMEFALGLQTAEAQETALSVLEALVERQPGVVHRAPGTLANLVDFLFREAFPYGPQASSATQGEVRSAPDTSTLLDEPACKAVVRILDMATASSPDAVKQLLCVRGIEALRGECHVSRLSEKAPSPTVQLLEQVLQRVEKLAVNSPDGGRDSIACSSEAKLNPDHMIGDDPGQRISPWKKVLVNRCRTVLKQRPNASVLALSLLVFRLAFAHAGSKRQGC</sequence>
<name>A0AAE0CCA4_9CHLO</name>
<protein>
    <submittedName>
        <fullName evidence="2">Uncharacterized protein</fullName>
    </submittedName>
</protein>
<keyword evidence="3" id="KW-1185">Reference proteome</keyword>
<evidence type="ECO:0000313" key="3">
    <source>
        <dbReference type="Proteomes" id="UP001190700"/>
    </source>
</evidence>
<evidence type="ECO:0000256" key="1">
    <source>
        <dbReference type="PROSITE-ProRule" id="PRU00103"/>
    </source>
</evidence>
<organism evidence="2 3">
    <name type="scientific">Cymbomonas tetramitiformis</name>
    <dbReference type="NCBI Taxonomy" id="36881"/>
    <lineage>
        <taxon>Eukaryota</taxon>
        <taxon>Viridiplantae</taxon>
        <taxon>Chlorophyta</taxon>
        <taxon>Pyramimonadophyceae</taxon>
        <taxon>Pyramimonadales</taxon>
        <taxon>Pyramimonadaceae</taxon>
        <taxon>Cymbomonas</taxon>
    </lineage>
</organism>
<dbReference type="SUPFAM" id="SSF48371">
    <property type="entry name" value="ARM repeat"/>
    <property type="match status" value="1"/>
</dbReference>
<dbReference type="AlphaFoldDB" id="A0AAE0CCA4"/>
<proteinExistence type="predicted"/>
<dbReference type="InterPro" id="IPR011989">
    <property type="entry name" value="ARM-like"/>
</dbReference>
<evidence type="ECO:0000313" key="2">
    <source>
        <dbReference type="EMBL" id="KAK3251265.1"/>
    </source>
</evidence>
<dbReference type="Proteomes" id="UP001190700">
    <property type="component" value="Unassembled WGS sequence"/>
</dbReference>
<dbReference type="InterPro" id="IPR021133">
    <property type="entry name" value="HEAT_type_2"/>
</dbReference>
<comment type="caution">
    <text evidence="2">The sequence shown here is derived from an EMBL/GenBank/DDBJ whole genome shotgun (WGS) entry which is preliminary data.</text>
</comment>
<dbReference type="EMBL" id="LGRX02026153">
    <property type="protein sequence ID" value="KAK3251265.1"/>
    <property type="molecule type" value="Genomic_DNA"/>
</dbReference>
<accession>A0AAE0CCA4</accession>
<dbReference type="PROSITE" id="PS50077">
    <property type="entry name" value="HEAT_REPEAT"/>
    <property type="match status" value="1"/>
</dbReference>